<dbReference type="InterPro" id="IPR036928">
    <property type="entry name" value="AS_sf"/>
</dbReference>
<dbReference type="InterPro" id="IPR023631">
    <property type="entry name" value="Amidase_dom"/>
</dbReference>
<dbReference type="STRING" id="1859473.BG261_00735"/>
<dbReference type="InterPro" id="IPR020556">
    <property type="entry name" value="Amidase_CS"/>
</dbReference>
<dbReference type="RefSeq" id="WP_070791232.1">
    <property type="nucleotide sequence ID" value="NZ_MKIR01000001.1"/>
</dbReference>
<dbReference type="Pfam" id="PF01425">
    <property type="entry name" value="Amidase"/>
    <property type="match status" value="1"/>
</dbReference>
<dbReference type="Proteomes" id="UP000178622">
    <property type="component" value="Unassembled WGS sequence"/>
</dbReference>
<organism evidence="3 4">
    <name type="scientific">Floricoccus tropicus</name>
    <dbReference type="NCBI Taxonomy" id="1859473"/>
    <lineage>
        <taxon>Bacteria</taxon>
        <taxon>Bacillati</taxon>
        <taxon>Bacillota</taxon>
        <taxon>Bacilli</taxon>
        <taxon>Lactobacillales</taxon>
        <taxon>Streptococcaceae</taxon>
        <taxon>Floricoccus</taxon>
    </lineage>
</organism>
<evidence type="ECO:0000313" key="3">
    <source>
        <dbReference type="EMBL" id="OFI50441.1"/>
    </source>
</evidence>
<comment type="caution">
    <text evidence="3">The sequence shown here is derived from an EMBL/GenBank/DDBJ whole genome shotgun (WGS) entry which is preliminary data.</text>
</comment>
<gene>
    <name evidence="3" type="ORF">BG261_00735</name>
</gene>
<evidence type="ECO:0000256" key="1">
    <source>
        <dbReference type="ARBA" id="ARBA00009199"/>
    </source>
</evidence>
<dbReference type="OrthoDB" id="9811471at2"/>
<dbReference type="InterPro" id="IPR000120">
    <property type="entry name" value="Amidase"/>
</dbReference>
<keyword evidence="4" id="KW-1185">Reference proteome</keyword>
<comment type="similarity">
    <text evidence="1">Belongs to the amidase family.</text>
</comment>
<proteinExistence type="inferred from homology"/>
<sequence length="485" mass="53342">MLKDASYWAEQVKNKEVSPLELLDATLEKYKSDDLNAIIEYDYELAEKCLNEWEYQGRLFDGVPIPLKCLGQDYKGMSATGASKLLAGNKAQITDNFVQTVLQAGFIPFGKTNSPEFGFKNITDSELYGDCLNAWDKSRYSGGSSGGAASAVASGLAPLAGASDGGGSIRIPASWSGLIGLKPTRGRTAKGPGGYRGWQGASIDFAETISVRDTARFLAATQVIQEETPYPAPLLDEKGLLNLTAPQKRLKIAYSIGSPVGTKISEEAQDAVLQTVNHLEELGHYVEQVDYPVNGRTLIEDYYLMNASETFAMFEAGGAGSQIIKEYTELMTYTLYEFGRNVPVSDYINSLNTWEKANHEFNIKIFNNFDLFLTPTTATVAPKTTMERESGETRQKMENIAEFNFTEQKKNVSDMFERSLELSPYPFVVNLTGQAAISLPTYVSPDGLPLGVQFMGPKNSEILLLSIAKELEDAGKFILPDYYKK</sequence>
<dbReference type="PANTHER" id="PTHR11895">
    <property type="entry name" value="TRANSAMIDASE"/>
    <property type="match status" value="1"/>
</dbReference>
<accession>A0A1E8GQB2</accession>
<evidence type="ECO:0000313" key="4">
    <source>
        <dbReference type="Proteomes" id="UP000178622"/>
    </source>
</evidence>
<name>A0A1E8GQB2_9LACT</name>
<evidence type="ECO:0000259" key="2">
    <source>
        <dbReference type="Pfam" id="PF01425"/>
    </source>
</evidence>
<protein>
    <recommendedName>
        <fullName evidence="2">Amidase domain-containing protein</fullName>
    </recommendedName>
</protein>
<dbReference type="PANTHER" id="PTHR11895:SF7">
    <property type="entry name" value="GLUTAMYL-TRNA(GLN) AMIDOTRANSFERASE SUBUNIT A, MITOCHONDRIAL"/>
    <property type="match status" value="1"/>
</dbReference>
<dbReference type="GO" id="GO:0003824">
    <property type="term" value="F:catalytic activity"/>
    <property type="evidence" value="ECO:0007669"/>
    <property type="project" value="InterPro"/>
</dbReference>
<dbReference type="PROSITE" id="PS00571">
    <property type="entry name" value="AMIDASES"/>
    <property type="match status" value="1"/>
</dbReference>
<dbReference type="Gene3D" id="3.90.1300.10">
    <property type="entry name" value="Amidase signature (AS) domain"/>
    <property type="match status" value="1"/>
</dbReference>
<dbReference type="AlphaFoldDB" id="A0A1E8GQB2"/>
<dbReference type="EMBL" id="MKIR01000001">
    <property type="protein sequence ID" value="OFI50441.1"/>
    <property type="molecule type" value="Genomic_DNA"/>
</dbReference>
<feature type="domain" description="Amidase" evidence="2">
    <location>
        <begin position="21"/>
        <end position="465"/>
    </location>
</feature>
<reference evidence="4" key="1">
    <citation type="submission" date="2016-09" db="EMBL/GenBank/DDBJ databases">
        <title>Draft genome sequence of a novel species of the family Streptococcaceae isolated from flowers.</title>
        <authorList>
            <person name="Chuah L.-O."/>
            <person name="Yap K.-P."/>
            <person name="Thong K.L."/>
            <person name="Liong M.T."/>
            <person name="Ahmad R."/>
            <person name="Rusul G."/>
        </authorList>
    </citation>
    <scope>NUCLEOTIDE SEQUENCE [LARGE SCALE GENOMIC DNA]</scope>
    <source>
        <strain evidence="4">DF1</strain>
    </source>
</reference>
<dbReference type="SUPFAM" id="SSF75304">
    <property type="entry name" value="Amidase signature (AS) enzymes"/>
    <property type="match status" value="1"/>
</dbReference>